<evidence type="ECO:0000256" key="3">
    <source>
        <dbReference type="ARBA" id="ARBA00022692"/>
    </source>
</evidence>
<dbReference type="PANTHER" id="PTHR30572">
    <property type="entry name" value="MEMBRANE COMPONENT OF TRANSPORTER-RELATED"/>
    <property type="match status" value="1"/>
</dbReference>
<feature type="domain" description="MacB-like periplasmic core" evidence="9">
    <location>
        <begin position="21"/>
        <end position="237"/>
    </location>
</feature>
<evidence type="ECO:0000256" key="6">
    <source>
        <dbReference type="ARBA" id="ARBA00038076"/>
    </source>
</evidence>
<feature type="transmembrane region" description="Helical" evidence="7">
    <location>
        <begin position="286"/>
        <end position="311"/>
    </location>
</feature>
<feature type="transmembrane region" description="Helical" evidence="7">
    <location>
        <begin position="377"/>
        <end position="397"/>
    </location>
</feature>
<feature type="domain" description="ABC3 transporter permease C-terminal" evidence="8">
    <location>
        <begin position="290"/>
        <end position="407"/>
    </location>
</feature>
<dbReference type="Pfam" id="PF02687">
    <property type="entry name" value="FtsX"/>
    <property type="match status" value="1"/>
</dbReference>
<protein>
    <submittedName>
        <fullName evidence="10">Putative ABC transport system permease protein</fullName>
    </submittedName>
</protein>
<accession>A0A238VQM5</accession>
<organism evidence="10 11">
    <name type="scientific">Dokdonia pacifica</name>
    <dbReference type="NCBI Taxonomy" id="1627892"/>
    <lineage>
        <taxon>Bacteria</taxon>
        <taxon>Pseudomonadati</taxon>
        <taxon>Bacteroidota</taxon>
        <taxon>Flavobacteriia</taxon>
        <taxon>Flavobacteriales</taxon>
        <taxon>Flavobacteriaceae</taxon>
        <taxon>Dokdonia</taxon>
    </lineage>
</organism>
<sequence length="414" mass="45619">MFDIERWQEIFETIGKNKLRTFLTGLSVASGIFILVILLGFSSGIQKGVKLQFAQDAESRISVWTNVTTKEYKGLNPGRRIQLHNSDYETINTKFEDEIEHKTALYNIWGGRVNYKNEFGNYRIEGANPGQQFIENASLTSGRFLNQNDIDEGVKVAIIGNKVKQELFKTEEAVGKTIKITGINFIVAGVFTDPGGEREEQRIFIPISTAQRVFNAGDKLRSVAYTVKMSDNFDEAVALSAAVSDGIEKEIKSRYSIAPDDRSAVRVFYNLEEAQQIYGLIDTMRLVFWVIGIFTIVAGVVGVSNIMLIIVKERTKEIGVRKALGALPSSIVGMILQESVFITAIAGFTGLFAGVALLEAVSPLIDSDFIKSPQVNFTTAVSTVLILILSGAVAGYIPARRAANIKPIEALRDE</sequence>
<keyword evidence="2" id="KW-1003">Cell membrane</keyword>
<keyword evidence="4 7" id="KW-1133">Transmembrane helix</keyword>
<feature type="transmembrane region" description="Helical" evidence="7">
    <location>
        <begin position="331"/>
        <end position="357"/>
    </location>
</feature>
<dbReference type="GO" id="GO:0022857">
    <property type="term" value="F:transmembrane transporter activity"/>
    <property type="evidence" value="ECO:0007669"/>
    <property type="project" value="TreeGrafter"/>
</dbReference>
<dbReference type="Pfam" id="PF12704">
    <property type="entry name" value="MacB_PCD"/>
    <property type="match status" value="1"/>
</dbReference>
<dbReference type="PANTHER" id="PTHR30572:SF4">
    <property type="entry name" value="ABC TRANSPORTER PERMEASE YTRF"/>
    <property type="match status" value="1"/>
</dbReference>
<dbReference type="OrthoDB" id="9770036at2"/>
<dbReference type="RefSeq" id="WP_089369588.1">
    <property type="nucleotide sequence ID" value="NZ_BMEP01000002.1"/>
</dbReference>
<reference evidence="10 11" key="1">
    <citation type="submission" date="2017-06" db="EMBL/GenBank/DDBJ databases">
        <authorList>
            <person name="Kim H.J."/>
            <person name="Triplett B.A."/>
        </authorList>
    </citation>
    <scope>NUCLEOTIDE SEQUENCE [LARGE SCALE GENOMIC DNA]</scope>
    <source>
        <strain evidence="10 11">DSM 25597</strain>
    </source>
</reference>
<evidence type="ECO:0000256" key="5">
    <source>
        <dbReference type="ARBA" id="ARBA00023136"/>
    </source>
</evidence>
<evidence type="ECO:0000259" key="8">
    <source>
        <dbReference type="Pfam" id="PF02687"/>
    </source>
</evidence>
<dbReference type="GO" id="GO:0005886">
    <property type="term" value="C:plasma membrane"/>
    <property type="evidence" value="ECO:0007669"/>
    <property type="project" value="UniProtKB-SubCell"/>
</dbReference>
<evidence type="ECO:0000313" key="10">
    <source>
        <dbReference type="EMBL" id="SNR36660.1"/>
    </source>
</evidence>
<dbReference type="InterPro" id="IPR003838">
    <property type="entry name" value="ABC3_permease_C"/>
</dbReference>
<dbReference type="InterPro" id="IPR025857">
    <property type="entry name" value="MacB_PCD"/>
</dbReference>
<dbReference type="AlphaFoldDB" id="A0A238VQM5"/>
<feature type="transmembrane region" description="Helical" evidence="7">
    <location>
        <begin position="21"/>
        <end position="41"/>
    </location>
</feature>
<gene>
    <name evidence="10" type="ORF">SAMN06265376_101220</name>
</gene>
<evidence type="ECO:0000313" key="11">
    <source>
        <dbReference type="Proteomes" id="UP000198379"/>
    </source>
</evidence>
<dbReference type="InterPro" id="IPR050250">
    <property type="entry name" value="Macrolide_Exporter_MacB"/>
</dbReference>
<evidence type="ECO:0000256" key="1">
    <source>
        <dbReference type="ARBA" id="ARBA00004651"/>
    </source>
</evidence>
<keyword evidence="3 7" id="KW-0812">Transmembrane</keyword>
<evidence type="ECO:0000256" key="2">
    <source>
        <dbReference type="ARBA" id="ARBA00022475"/>
    </source>
</evidence>
<evidence type="ECO:0000256" key="4">
    <source>
        <dbReference type="ARBA" id="ARBA00022989"/>
    </source>
</evidence>
<evidence type="ECO:0000259" key="9">
    <source>
        <dbReference type="Pfam" id="PF12704"/>
    </source>
</evidence>
<keyword evidence="5 7" id="KW-0472">Membrane</keyword>
<comment type="subcellular location">
    <subcellularLocation>
        <location evidence="1">Cell membrane</location>
        <topology evidence="1">Multi-pass membrane protein</topology>
    </subcellularLocation>
</comment>
<keyword evidence="11" id="KW-1185">Reference proteome</keyword>
<comment type="similarity">
    <text evidence="6">Belongs to the ABC-4 integral membrane protein family.</text>
</comment>
<proteinExistence type="inferred from homology"/>
<evidence type="ECO:0000256" key="7">
    <source>
        <dbReference type="SAM" id="Phobius"/>
    </source>
</evidence>
<dbReference type="Proteomes" id="UP000198379">
    <property type="component" value="Unassembled WGS sequence"/>
</dbReference>
<name>A0A238VQM5_9FLAO</name>
<dbReference type="EMBL" id="FZNY01000001">
    <property type="protein sequence ID" value="SNR36660.1"/>
    <property type="molecule type" value="Genomic_DNA"/>
</dbReference>